<dbReference type="EMBL" id="QXCT01000002">
    <property type="protein sequence ID" value="MDW9256192.1"/>
    <property type="molecule type" value="Genomic_DNA"/>
</dbReference>
<comment type="caution">
    <text evidence="1">The sequence shown here is derived from an EMBL/GenBank/DDBJ whole genome shotgun (WGS) entry which is preliminary data.</text>
</comment>
<dbReference type="Proteomes" id="UP001272137">
    <property type="component" value="Unassembled WGS sequence"/>
</dbReference>
<organism evidence="1 2">
    <name type="scientific">Burkholderia thailandensis</name>
    <dbReference type="NCBI Taxonomy" id="57975"/>
    <lineage>
        <taxon>Bacteria</taxon>
        <taxon>Pseudomonadati</taxon>
        <taxon>Pseudomonadota</taxon>
        <taxon>Betaproteobacteria</taxon>
        <taxon>Burkholderiales</taxon>
        <taxon>Burkholderiaceae</taxon>
        <taxon>Burkholderia</taxon>
        <taxon>pseudomallei group</taxon>
    </lineage>
</organism>
<name>A0AAW9D064_BURTH</name>
<evidence type="ECO:0000313" key="2">
    <source>
        <dbReference type="Proteomes" id="UP001272137"/>
    </source>
</evidence>
<dbReference type="AlphaFoldDB" id="A0AAW9D064"/>
<reference evidence="1" key="1">
    <citation type="submission" date="2018-08" db="EMBL/GenBank/DDBJ databases">
        <title>Identification of Burkholderia cepacia strains that express a Burkholderia pseudomallei-like capsular polysaccharide.</title>
        <authorList>
            <person name="Burtnick M.N."/>
            <person name="Vongsouvath M."/>
            <person name="Newton P."/>
            <person name="Wuthiekanun V."/>
            <person name="Limmathurotsakul D."/>
            <person name="Brett P.J."/>
            <person name="Chantratita N."/>
            <person name="Dance D.A."/>
        </authorList>
    </citation>
    <scope>NUCLEOTIDE SEQUENCE</scope>
    <source>
        <strain evidence="1">SBXCC001</strain>
    </source>
</reference>
<accession>A0AAW9D064</accession>
<protein>
    <submittedName>
        <fullName evidence="1">Uncharacterized protein</fullName>
    </submittedName>
</protein>
<sequence length="48" mass="5290">MRREALRARRCSRSMRAAFDVSASRSIGFDVKEKAPACNGACKQANSE</sequence>
<proteinExistence type="predicted"/>
<evidence type="ECO:0000313" key="1">
    <source>
        <dbReference type="EMBL" id="MDW9256192.1"/>
    </source>
</evidence>
<gene>
    <name evidence="1" type="ORF">C7S16_1947</name>
</gene>